<protein>
    <submittedName>
        <fullName evidence="2">Uncharacterized protein</fullName>
    </submittedName>
</protein>
<dbReference type="EMBL" id="BSDI01000015">
    <property type="protein sequence ID" value="GLH98294.1"/>
    <property type="molecule type" value="Genomic_DNA"/>
</dbReference>
<gene>
    <name evidence="2" type="ORF">Pa4123_35690</name>
</gene>
<comment type="caution">
    <text evidence="2">The sequence shown here is derived from an EMBL/GenBank/DDBJ whole genome shotgun (WGS) entry which is preliminary data.</text>
</comment>
<reference evidence="2" key="1">
    <citation type="submission" date="2022-12" db="EMBL/GenBank/DDBJ databases">
        <title>New Phytohabitans aurantiacus sp. RD004123 nov., an actinomycete isolated from soil.</title>
        <authorList>
            <person name="Triningsih D.W."/>
            <person name="Harunari E."/>
            <person name="Igarashi Y."/>
        </authorList>
    </citation>
    <scope>NUCLEOTIDE SEQUENCE</scope>
    <source>
        <strain evidence="2">RD004123</strain>
    </source>
</reference>
<evidence type="ECO:0000313" key="2">
    <source>
        <dbReference type="EMBL" id="GLH98294.1"/>
    </source>
</evidence>
<feature type="compositionally biased region" description="Basic and acidic residues" evidence="1">
    <location>
        <begin position="58"/>
        <end position="74"/>
    </location>
</feature>
<feature type="region of interest" description="Disordered" evidence="1">
    <location>
        <begin position="49"/>
        <end position="74"/>
    </location>
</feature>
<sequence>MRGNLLGAVANDHDRALRAERLGGRENVADEGATEQRVQHLWERGLHPFALTGGENDDGARAGRGHERAPVGAA</sequence>
<evidence type="ECO:0000313" key="3">
    <source>
        <dbReference type="Proteomes" id="UP001144280"/>
    </source>
</evidence>
<accession>A0ABQ5QX58</accession>
<dbReference type="Proteomes" id="UP001144280">
    <property type="component" value="Unassembled WGS sequence"/>
</dbReference>
<organism evidence="2 3">
    <name type="scientific">Phytohabitans aurantiacus</name>
    <dbReference type="NCBI Taxonomy" id="3016789"/>
    <lineage>
        <taxon>Bacteria</taxon>
        <taxon>Bacillati</taxon>
        <taxon>Actinomycetota</taxon>
        <taxon>Actinomycetes</taxon>
        <taxon>Micromonosporales</taxon>
        <taxon>Micromonosporaceae</taxon>
    </lineage>
</organism>
<proteinExistence type="predicted"/>
<evidence type="ECO:0000256" key="1">
    <source>
        <dbReference type="SAM" id="MobiDB-lite"/>
    </source>
</evidence>
<keyword evidence="3" id="KW-1185">Reference proteome</keyword>
<name>A0ABQ5QX58_9ACTN</name>